<dbReference type="PROSITE" id="PS50297">
    <property type="entry name" value="ANK_REP_REGION"/>
    <property type="match status" value="2"/>
</dbReference>
<dbReference type="PROSITE" id="PS50088">
    <property type="entry name" value="ANK_REPEAT"/>
    <property type="match status" value="2"/>
</dbReference>
<proteinExistence type="predicted"/>
<dbReference type="PANTHER" id="PTHR24121:SF21">
    <property type="entry name" value="ANKYRIN REPEAT FAMILY PROTEIN"/>
    <property type="match status" value="1"/>
</dbReference>
<dbReference type="Gene3D" id="1.25.40.20">
    <property type="entry name" value="Ankyrin repeat-containing domain"/>
    <property type="match status" value="2"/>
</dbReference>
<organism evidence="3 4">
    <name type="scientific">Legionella anisa</name>
    <dbReference type="NCBI Taxonomy" id="28082"/>
    <lineage>
        <taxon>Bacteria</taxon>
        <taxon>Pseudomonadati</taxon>
        <taxon>Pseudomonadota</taxon>
        <taxon>Gammaproteobacteria</taxon>
        <taxon>Legionellales</taxon>
        <taxon>Legionellaceae</taxon>
        <taxon>Legionella</taxon>
    </lineage>
</organism>
<comment type="caution">
    <text evidence="3">The sequence shown here is derived from an EMBL/GenBank/DDBJ whole genome shotgun (WGS) entry which is preliminary data.</text>
</comment>
<evidence type="ECO:0000313" key="3">
    <source>
        <dbReference type="EMBL" id="PNL61595.1"/>
    </source>
</evidence>
<protein>
    <submittedName>
        <fullName evidence="3">Ankyrin repeat domain-containing protein</fullName>
    </submittedName>
</protein>
<dbReference type="InterPro" id="IPR002110">
    <property type="entry name" value="Ankyrin_rpt"/>
</dbReference>
<evidence type="ECO:0000256" key="1">
    <source>
        <dbReference type="PROSITE-ProRule" id="PRU00023"/>
    </source>
</evidence>
<dbReference type="InterPro" id="IPR036770">
    <property type="entry name" value="Ankyrin_rpt-contain_sf"/>
</dbReference>
<evidence type="ECO:0000313" key="4">
    <source>
        <dbReference type="Proteomes" id="UP000192511"/>
    </source>
</evidence>
<keyword evidence="1" id="KW-0040">ANK repeat</keyword>
<feature type="repeat" description="ANK" evidence="1">
    <location>
        <begin position="325"/>
        <end position="357"/>
    </location>
</feature>
<dbReference type="SMART" id="SM00248">
    <property type="entry name" value="ANK"/>
    <property type="match status" value="7"/>
</dbReference>
<feature type="region of interest" description="Disordered" evidence="2">
    <location>
        <begin position="741"/>
        <end position="760"/>
    </location>
</feature>
<feature type="repeat" description="ANK" evidence="1">
    <location>
        <begin position="254"/>
        <end position="275"/>
    </location>
</feature>
<dbReference type="SUPFAM" id="SSF48403">
    <property type="entry name" value="Ankyrin repeat"/>
    <property type="match status" value="1"/>
</dbReference>
<name>A0AAX0WU63_9GAMM</name>
<dbReference type="PANTHER" id="PTHR24121">
    <property type="entry name" value="NO MECHANORECEPTOR POTENTIAL C, ISOFORM D-RELATED"/>
    <property type="match status" value="1"/>
</dbReference>
<sequence length="760" mass="87355">MHSKFVEAVESNDSALLAELNDSELLFEKNTKGENLVHIAARKKNYSWLRELIKKNLLSYELILTPDFEGDTLLHKISRTREEDLIDFCVKSCMAHDVTNDFLFLRNSFGETPWNQKTKVVDKVLIKYEKMSTKYHDEPVPLYKAIERGDLNFIREISDSGYLKGEMLYKTSRLIGGDDTPLSLAARNGFFDILIILLRKNTLDFIGLANWGNKNTWLHELVHRVDSVPFLEMILKEKEILPVITASLESQDGNDDSALHLAARSGNIELLKILLPALDPTGAPVINQNGNSWIHELSQYHPDQLRLLANDGLIPNNFFTVKDIEGNTCLHLLAKQGQADVLAALIDKGADVGQVNKKGETFLHLCPAAVIEKLIERKLVNASLINKQDNLGRSIMHYLLRDKNITTAQKLYELGGRLDLKNIFGRTPIRDMETIYYGLPKVTNQEVVEFNKKVNHRKFEIDEKSLRSFFAKQQLYFVFGVQKLSQEPEKNEFIQCGNYPKNIIPFLKESLIQFADKQESIKQKHYKKIINLFDNFLSIDEVFGNIDKVADNILSGQPLLTHTGWISHVVGVSIEKQGENIVLSLVERGPWHEKKDENTAWPVKTIRFKKDKNVIQDILYLLHQAQYADEETAKGLIFNKIPEKAQADFHVENNPSTALACKMFKAGICYYANFKTIIHDWFVKEFSLSEGQKDYKNFEVFLRKQAVEEYLKYVPSEEYDRTLLQSCKQIIKEKEEQVKKLTPTPAYNEEEAKTDMRHRT</sequence>
<dbReference type="Pfam" id="PF00023">
    <property type="entry name" value="Ank"/>
    <property type="match status" value="2"/>
</dbReference>
<feature type="compositionally biased region" description="Basic and acidic residues" evidence="2">
    <location>
        <begin position="750"/>
        <end position="760"/>
    </location>
</feature>
<dbReference type="AlphaFoldDB" id="A0AAX0WU63"/>
<dbReference type="Proteomes" id="UP000192511">
    <property type="component" value="Unassembled WGS sequence"/>
</dbReference>
<gene>
    <name evidence="3" type="ORF">A6J39_010445</name>
</gene>
<accession>A0AAX0WU63</accession>
<keyword evidence="4" id="KW-1185">Reference proteome</keyword>
<dbReference type="EMBL" id="NBTX02000004">
    <property type="protein sequence ID" value="PNL61595.1"/>
    <property type="molecule type" value="Genomic_DNA"/>
</dbReference>
<reference evidence="3" key="1">
    <citation type="submission" date="2017-12" db="EMBL/GenBank/DDBJ databases">
        <title>FDA dAtabase for Regulatory Grade micrObial Sequences (FDA-ARGOS): Supporting development and validation of Infectious Disease Dx tests.</title>
        <authorList>
            <person name="Kerrigan L."/>
            <person name="Tallon L.J."/>
            <person name="Sadzewicz L."/>
            <person name="Sengamalay N."/>
            <person name="Ott S."/>
            <person name="Godinez A."/>
            <person name="Nagaraj S."/>
            <person name="Vavikolanu K."/>
            <person name="Vyas G."/>
            <person name="Nadendla S."/>
            <person name="Aluvathingal J."/>
            <person name="Sichtig H."/>
        </authorList>
    </citation>
    <scope>NUCLEOTIDE SEQUENCE [LARGE SCALE GENOMIC DNA]</scope>
    <source>
        <strain evidence="3">FDAARGOS_200</strain>
    </source>
</reference>
<evidence type="ECO:0000256" key="2">
    <source>
        <dbReference type="SAM" id="MobiDB-lite"/>
    </source>
</evidence>